<proteinExistence type="predicted"/>
<dbReference type="EMBL" id="KQ459598">
    <property type="protein sequence ID" value="KPI94717.1"/>
    <property type="molecule type" value="Genomic_DNA"/>
</dbReference>
<dbReference type="SUPFAM" id="SSF90209">
    <property type="entry name" value="Ran binding protein zinc finger-like"/>
    <property type="match status" value="1"/>
</dbReference>
<name>A0A194PN25_PAPXU</name>
<dbReference type="PANTHER" id="PTHR16004:SF2">
    <property type="entry name" value="E3 UBIQUITIN-PROTEIN LIGASE LUBEL"/>
    <property type="match status" value="1"/>
</dbReference>
<accession>A0A194PN25</accession>
<evidence type="ECO:0000256" key="2">
    <source>
        <dbReference type="ARBA" id="ARBA00022771"/>
    </source>
</evidence>
<evidence type="ECO:0000256" key="4">
    <source>
        <dbReference type="SAM" id="MobiDB-lite"/>
    </source>
</evidence>
<sequence length="562" mass="60989">MKYNKCVNSFDILGYERRNKWVEAASASMSESRQRPPARTPGCPATAAYHNISVQLLTVHKTVVVICGGNTKMLKGRGRDPRAAVPPTPTLSIRSVGRPPLARPEPDYEVVEFPAEQYVNAKLQPPPPPPPRPQTGHPTEAGASCGLCGGGGARVRCAECGRRALCASCDDMYHRHPKRRHHQRQALSQSQLIDERPPLPPKTGPPVPPPRKHKISGDRLSASPRLPTPDQRRATLTSISTNDMPVLHGPAAANPNHFTARAQTHLQMPPPPPPAHLGSMPYLSATMQHAQTSVAPTHEQSNTLGHAPNAWGRQRTSLPGFVPQNMAQPMPVGTWDSSNGPNPTQSWGRPLRRGTSVMELGVGPQGGPAGPACAGCPHCLAQPWRYGSCASLDHAWAGHAAWQHNYCPPTHQPHNAVHAAYPHAHPHPPQTPQPYRRAESRAVSRAGSRAGSRAPSPAMSVRSRASRRHKHRTPSPPPLPSSDADSESESESDHSPVKEQESEEDLLGPPPSPPSATWQCEHCTFVNEPGVRVCVVCCRTPSVRRQLVDLHRPERIVRLANL</sequence>
<dbReference type="Proteomes" id="UP000053268">
    <property type="component" value="Unassembled WGS sequence"/>
</dbReference>
<dbReference type="SMART" id="SM00547">
    <property type="entry name" value="ZnF_RBZ"/>
    <property type="match status" value="1"/>
</dbReference>
<dbReference type="InterPro" id="IPR047543">
    <property type="entry name" value="Bbox1_RNF31-like"/>
</dbReference>
<dbReference type="InterPro" id="IPR036443">
    <property type="entry name" value="Znf_RanBP2_sf"/>
</dbReference>
<feature type="region of interest" description="Disordered" evidence="4">
    <location>
        <begin position="176"/>
        <end position="231"/>
    </location>
</feature>
<dbReference type="PANTHER" id="PTHR16004">
    <property type="entry name" value="RING FINGER PROTEIN 31-RELATED"/>
    <property type="match status" value="1"/>
</dbReference>
<dbReference type="InterPro" id="IPR026254">
    <property type="entry name" value="RNF31-like"/>
</dbReference>
<feature type="compositionally biased region" description="Basic residues" evidence="4">
    <location>
        <begin position="464"/>
        <end position="473"/>
    </location>
</feature>
<evidence type="ECO:0000256" key="3">
    <source>
        <dbReference type="ARBA" id="ARBA00022833"/>
    </source>
</evidence>
<keyword evidence="1" id="KW-0479">Metal-binding</keyword>
<gene>
    <name evidence="6" type="ORF">RR46_05969</name>
</gene>
<dbReference type="GO" id="GO:0008270">
    <property type="term" value="F:zinc ion binding"/>
    <property type="evidence" value="ECO:0007669"/>
    <property type="project" value="UniProtKB-KW"/>
</dbReference>
<feature type="compositionally biased region" description="Pro residues" evidence="4">
    <location>
        <begin position="198"/>
        <end position="209"/>
    </location>
</feature>
<dbReference type="GO" id="GO:0071797">
    <property type="term" value="C:LUBAC complex"/>
    <property type="evidence" value="ECO:0007669"/>
    <property type="project" value="InterPro"/>
</dbReference>
<dbReference type="PROSITE" id="PS01358">
    <property type="entry name" value="ZF_RANBP2_1"/>
    <property type="match status" value="1"/>
</dbReference>
<dbReference type="GO" id="GO:1990450">
    <property type="term" value="F:linear polyubiquitin binding"/>
    <property type="evidence" value="ECO:0007669"/>
    <property type="project" value="TreeGrafter"/>
</dbReference>
<protein>
    <recommendedName>
        <fullName evidence="5">RanBP2-type domain-containing protein</fullName>
    </recommendedName>
</protein>
<feature type="domain" description="RanBP2-type" evidence="5">
    <location>
        <begin position="518"/>
        <end position="537"/>
    </location>
</feature>
<keyword evidence="7" id="KW-1185">Reference proteome</keyword>
<dbReference type="CDD" id="cd19815">
    <property type="entry name" value="Bbox1_HOIP"/>
    <property type="match status" value="1"/>
</dbReference>
<evidence type="ECO:0000259" key="5">
    <source>
        <dbReference type="PROSITE" id="PS01358"/>
    </source>
</evidence>
<dbReference type="GO" id="GO:0097039">
    <property type="term" value="P:protein linear polyubiquitination"/>
    <property type="evidence" value="ECO:0007669"/>
    <property type="project" value="TreeGrafter"/>
</dbReference>
<keyword evidence="2" id="KW-0863">Zinc-finger</keyword>
<organism evidence="6 7">
    <name type="scientific">Papilio xuthus</name>
    <name type="common">Asian swallowtail butterfly</name>
    <dbReference type="NCBI Taxonomy" id="66420"/>
    <lineage>
        <taxon>Eukaryota</taxon>
        <taxon>Metazoa</taxon>
        <taxon>Ecdysozoa</taxon>
        <taxon>Arthropoda</taxon>
        <taxon>Hexapoda</taxon>
        <taxon>Insecta</taxon>
        <taxon>Pterygota</taxon>
        <taxon>Neoptera</taxon>
        <taxon>Endopterygota</taxon>
        <taxon>Lepidoptera</taxon>
        <taxon>Glossata</taxon>
        <taxon>Ditrysia</taxon>
        <taxon>Papilionoidea</taxon>
        <taxon>Papilionidae</taxon>
        <taxon>Papilioninae</taxon>
        <taxon>Papilio</taxon>
    </lineage>
</organism>
<dbReference type="GO" id="GO:0061630">
    <property type="term" value="F:ubiquitin protein ligase activity"/>
    <property type="evidence" value="ECO:0007669"/>
    <property type="project" value="TreeGrafter"/>
</dbReference>
<feature type="region of interest" description="Disordered" evidence="4">
    <location>
        <begin position="75"/>
        <end position="105"/>
    </location>
</feature>
<dbReference type="GO" id="GO:0036435">
    <property type="term" value="F:K48-linked polyubiquitin modification-dependent protein binding"/>
    <property type="evidence" value="ECO:0007669"/>
    <property type="project" value="TreeGrafter"/>
</dbReference>
<dbReference type="GO" id="GO:0070530">
    <property type="term" value="F:K63-linked polyubiquitin modification-dependent protein binding"/>
    <property type="evidence" value="ECO:0007669"/>
    <property type="project" value="TreeGrafter"/>
</dbReference>
<evidence type="ECO:0000313" key="7">
    <source>
        <dbReference type="Proteomes" id="UP000053268"/>
    </source>
</evidence>
<evidence type="ECO:0000313" key="6">
    <source>
        <dbReference type="EMBL" id="KPI94717.1"/>
    </source>
</evidence>
<dbReference type="InterPro" id="IPR001876">
    <property type="entry name" value="Znf_RanBP2"/>
</dbReference>
<dbReference type="Gene3D" id="2.30.30.380">
    <property type="entry name" value="Zn-finger domain of Sec23/24"/>
    <property type="match status" value="1"/>
</dbReference>
<feature type="compositionally biased region" description="Basic and acidic residues" evidence="4">
    <location>
        <begin position="491"/>
        <end position="500"/>
    </location>
</feature>
<reference evidence="6 7" key="1">
    <citation type="journal article" date="2015" name="Nat. Commun.">
        <title>Outbred genome sequencing and CRISPR/Cas9 gene editing in butterflies.</title>
        <authorList>
            <person name="Li X."/>
            <person name="Fan D."/>
            <person name="Zhang W."/>
            <person name="Liu G."/>
            <person name="Zhang L."/>
            <person name="Zhao L."/>
            <person name="Fang X."/>
            <person name="Chen L."/>
            <person name="Dong Y."/>
            <person name="Chen Y."/>
            <person name="Ding Y."/>
            <person name="Zhao R."/>
            <person name="Feng M."/>
            <person name="Zhu Y."/>
            <person name="Feng Y."/>
            <person name="Jiang X."/>
            <person name="Zhu D."/>
            <person name="Xiang H."/>
            <person name="Feng X."/>
            <person name="Li S."/>
            <person name="Wang J."/>
            <person name="Zhang G."/>
            <person name="Kronforst M.R."/>
            <person name="Wang W."/>
        </authorList>
    </citation>
    <scope>NUCLEOTIDE SEQUENCE [LARGE SCALE GENOMIC DNA]</scope>
    <source>
        <strain evidence="6">Ya'a_city_454_Px</strain>
        <tissue evidence="6">Whole body</tissue>
    </source>
</reference>
<dbReference type="AlphaFoldDB" id="A0A194PN25"/>
<keyword evidence="3" id="KW-0862">Zinc</keyword>
<dbReference type="STRING" id="66420.A0A194PN25"/>
<feature type="region of interest" description="Disordered" evidence="4">
    <location>
        <begin position="419"/>
        <end position="515"/>
    </location>
</feature>
<evidence type="ECO:0000256" key="1">
    <source>
        <dbReference type="ARBA" id="ARBA00022723"/>
    </source>
</evidence>